<feature type="signal peptide" evidence="1">
    <location>
        <begin position="1"/>
        <end position="22"/>
    </location>
</feature>
<sequence>MSTLLKILIITACLLATTCATKSELEEAKTKILRLEKDIIEIKLYLNAQKKYVDTLIVQNIRELQKLDRVYRPTPWPNGPPPPDSIGKLESRLEEIDRIIK</sequence>
<reference evidence="2 3" key="1">
    <citation type="journal article" date="2015" name="Microbiome">
        <title>Genomic resolution of linkages in carbon, nitrogen, and sulfur cycling among widespread estuary sediment bacteria.</title>
        <authorList>
            <person name="Baker B.J."/>
            <person name="Lazar C.S."/>
            <person name="Teske A.P."/>
            <person name="Dick G.J."/>
        </authorList>
    </citation>
    <scope>NUCLEOTIDE SEQUENCE [LARGE SCALE GENOMIC DNA]</scope>
    <source>
        <strain evidence="2">SM23_42</strain>
    </source>
</reference>
<name>A0A0S8FQK0_UNCW3</name>
<dbReference type="AlphaFoldDB" id="A0A0S8FQK0"/>
<evidence type="ECO:0000313" key="3">
    <source>
        <dbReference type="Proteomes" id="UP000051373"/>
    </source>
</evidence>
<gene>
    <name evidence="2" type="ORF">AMJ83_11010</name>
</gene>
<protein>
    <submittedName>
        <fullName evidence="2">Uncharacterized protein</fullName>
    </submittedName>
</protein>
<dbReference type="Proteomes" id="UP000051373">
    <property type="component" value="Unassembled WGS sequence"/>
</dbReference>
<organism evidence="2 3">
    <name type="scientific">candidate division WOR_3 bacterium SM23_42</name>
    <dbReference type="NCBI Taxonomy" id="1703779"/>
    <lineage>
        <taxon>Bacteria</taxon>
        <taxon>Bacteria division WOR-3</taxon>
    </lineage>
</organism>
<accession>A0A0S8FQK0</accession>
<evidence type="ECO:0000313" key="2">
    <source>
        <dbReference type="EMBL" id="KPK62418.1"/>
    </source>
</evidence>
<dbReference type="STRING" id="1703779.AMJ83_11010"/>
<dbReference type="EMBL" id="LJUJ01000038">
    <property type="protein sequence ID" value="KPK62418.1"/>
    <property type="molecule type" value="Genomic_DNA"/>
</dbReference>
<evidence type="ECO:0000256" key="1">
    <source>
        <dbReference type="SAM" id="SignalP"/>
    </source>
</evidence>
<comment type="caution">
    <text evidence="2">The sequence shown here is derived from an EMBL/GenBank/DDBJ whole genome shotgun (WGS) entry which is preliminary data.</text>
</comment>
<keyword evidence="1" id="KW-0732">Signal</keyword>
<proteinExistence type="predicted"/>
<feature type="chain" id="PRO_5006646347" evidence="1">
    <location>
        <begin position="23"/>
        <end position="101"/>
    </location>
</feature>